<accession>A0A0W0SLI9</accession>
<dbReference type="Proteomes" id="UP000054742">
    <property type="component" value="Unassembled WGS sequence"/>
</dbReference>
<dbReference type="EMBL" id="LNXV01000013">
    <property type="protein sequence ID" value="KTC83797.1"/>
    <property type="molecule type" value="Genomic_DNA"/>
</dbReference>
<name>A0A0W0SLI9_9GAMM</name>
<dbReference type="RefSeq" id="WP_058441692.1">
    <property type="nucleotide sequence ID" value="NZ_CAAAHU010000019.1"/>
</dbReference>
<evidence type="ECO:0008006" key="4">
    <source>
        <dbReference type="Google" id="ProtNLM"/>
    </source>
</evidence>
<feature type="chain" id="PRO_5006912121" description="Secreted protein" evidence="1">
    <location>
        <begin position="26"/>
        <end position="204"/>
    </location>
</feature>
<dbReference type="AlphaFoldDB" id="A0A0W0SLI9"/>
<feature type="signal peptide" evidence="1">
    <location>
        <begin position="1"/>
        <end position="25"/>
    </location>
</feature>
<keyword evidence="3" id="KW-1185">Reference proteome</keyword>
<protein>
    <recommendedName>
        <fullName evidence="4">Secreted protein</fullName>
    </recommendedName>
</protein>
<organism evidence="2 3">
    <name type="scientific">Legionella brunensis</name>
    <dbReference type="NCBI Taxonomy" id="29422"/>
    <lineage>
        <taxon>Bacteria</taxon>
        <taxon>Pseudomonadati</taxon>
        <taxon>Pseudomonadota</taxon>
        <taxon>Gammaproteobacteria</taxon>
        <taxon>Legionellales</taxon>
        <taxon>Legionellaceae</taxon>
        <taxon>Legionella</taxon>
    </lineage>
</organism>
<evidence type="ECO:0000313" key="2">
    <source>
        <dbReference type="EMBL" id="KTC83797.1"/>
    </source>
</evidence>
<reference evidence="2 3" key="1">
    <citation type="submission" date="2015-11" db="EMBL/GenBank/DDBJ databases">
        <title>Genomic analysis of 38 Legionella species identifies large and diverse effector repertoires.</title>
        <authorList>
            <person name="Burstein D."/>
            <person name="Amaro F."/>
            <person name="Zusman T."/>
            <person name="Lifshitz Z."/>
            <person name="Cohen O."/>
            <person name="Gilbert J.A."/>
            <person name="Pupko T."/>
            <person name="Shuman H.A."/>
            <person name="Segal G."/>
        </authorList>
    </citation>
    <scope>NUCLEOTIDE SEQUENCE [LARGE SCALE GENOMIC DNA]</scope>
    <source>
        <strain evidence="2 3">ATCC 43878</strain>
    </source>
</reference>
<dbReference type="PATRIC" id="fig|29422.6.peg.1719"/>
<comment type="caution">
    <text evidence="2">The sequence shown here is derived from an EMBL/GenBank/DDBJ whole genome shotgun (WGS) entry which is preliminary data.</text>
</comment>
<evidence type="ECO:0000256" key="1">
    <source>
        <dbReference type="SAM" id="SignalP"/>
    </source>
</evidence>
<keyword evidence="1" id="KW-0732">Signal</keyword>
<evidence type="ECO:0000313" key="3">
    <source>
        <dbReference type="Proteomes" id="UP000054742"/>
    </source>
</evidence>
<sequence>MSKANTCKFLVMLFFFSLGSNTLCSAPVKTMYFIVTNNLPKDKACLYALPDKTLSVFYPGGPVSGIVVPYKTTSSTLKAISQGNFPVNLLGFQENTGIPCPDVYAMYPNYGACQPDSHTNGHDNSCLNVIVDTNCKVTLHHSCLNPGYELQQGISTDGSYRYQVTGKNVGKAKDGSPICQLSVNWLKDWNNPQNAATLDNHACK</sequence>
<gene>
    <name evidence="2" type="ORF">Lbru_1620</name>
</gene>
<proteinExistence type="predicted"/>